<dbReference type="InterPro" id="IPR011992">
    <property type="entry name" value="EF-hand-dom_pair"/>
</dbReference>
<keyword evidence="2" id="KW-0732">Signal</keyword>
<dbReference type="Proteomes" id="UP000749559">
    <property type="component" value="Unassembled WGS sequence"/>
</dbReference>
<dbReference type="GO" id="GO:0005509">
    <property type="term" value="F:calcium ion binding"/>
    <property type="evidence" value="ECO:0007669"/>
    <property type="project" value="InterPro"/>
</dbReference>
<dbReference type="InterPro" id="IPR018247">
    <property type="entry name" value="EF_Hand_1_Ca_BS"/>
</dbReference>
<keyword evidence="5" id="KW-1185">Reference proteome</keyword>
<feature type="chain" id="PRO_5035934840" description="EF-hand domain-containing protein" evidence="2">
    <location>
        <begin position="22"/>
        <end position="137"/>
    </location>
</feature>
<evidence type="ECO:0000313" key="4">
    <source>
        <dbReference type="EMBL" id="CAH1801043.1"/>
    </source>
</evidence>
<dbReference type="CDD" id="cd00051">
    <property type="entry name" value="EFh"/>
    <property type="match status" value="1"/>
</dbReference>
<proteinExistence type="predicted"/>
<dbReference type="OrthoDB" id="6146354at2759"/>
<evidence type="ECO:0000259" key="3">
    <source>
        <dbReference type="PROSITE" id="PS50222"/>
    </source>
</evidence>
<dbReference type="SUPFAM" id="SSF47473">
    <property type="entry name" value="EF-hand"/>
    <property type="match status" value="1"/>
</dbReference>
<organism evidence="4 5">
    <name type="scientific">Owenia fusiformis</name>
    <name type="common">Polychaete worm</name>
    <dbReference type="NCBI Taxonomy" id="6347"/>
    <lineage>
        <taxon>Eukaryota</taxon>
        <taxon>Metazoa</taxon>
        <taxon>Spiralia</taxon>
        <taxon>Lophotrochozoa</taxon>
        <taxon>Annelida</taxon>
        <taxon>Polychaeta</taxon>
        <taxon>Sedentaria</taxon>
        <taxon>Canalipalpata</taxon>
        <taxon>Sabellida</taxon>
        <taxon>Oweniida</taxon>
        <taxon>Oweniidae</taxon>
        <taxon>Owenia</taxon>
    </lineage>
</organism>
<sequence>NMKSAFILVIVTLVALESTDAWRSRLKLSCLPYWTIACNDPTDCAPANHSICWIGRILKRIIRVRNGEKRFSRDFYMYDLNNDERITLSEFATAISSTPQKCVKLFELADKNGDGVLSKNEFFPTQGRAPFLFDYST</sequence>
<accession>A0A8S4Q534</accession>
<gene>
    <name evidence="4" type="ORF">OFUS_LOCUS24868</name>
</gene>
<dbReference type="AlphaFoldDB" id="A0A8S4Q534"/>
<dbReference type="Gene3D" id="1.10.238.10">
    <property type="entry name" value="EF-hand"/>
    <property type="match status" value="1"/>
</dbReference>
<reference evidence="4" key="1">
    <citation type="submission" date="2022-03" db="EMBL/GenBank/DDBJ databases">
        <authorList>
            <person name="Martin C."/>
        </authorList>
    </citation>
    <scope>NUCLEOTIDE SEQUENCE</scope>
</reference>
<feature type="domain" description="EF-hand" evidence="3">
    <location>
        <begin position="97"/>
        <end position="132"/>
    </location>
</feature>
<dbReference type="EMBL" id="CAIIXF020000012">
    <property type="protein sequence ID" value="CAH1801043.1"/>
    <property type="molecule type" value="Genomic_DNA"/>
</dbReference>
<keyword evidence="1" id="KW-0106">Calcium</keyword>
<comment type="caution">
    <text evidence="4">The sequence shown here is derived from an EMBL/GenBank/DDBJ whole genome shotgun (WGS) entry which is preliminary data.</text>
</comment>
<evidence type="ECO:0000313" key="5">
    <source>
        <dbReference type="Proteomes" id="UP000749559"/>
    </source>
</evidence>
<dbReference type="InterPro" id="IPR002048">
    <property type="entry name" value="EF_hand_dom"/>
</dbReference>
<feature type="signal peptide" evidence="2">
    <location>
        <begin position="1"/>
        <end position="21"/>
    </location>
</feature>
<evidence type="ECO:0000256" key="2">
    <source>
        <dbReference type="SAM" id="SignalP"/>
    </source>
</evidence>
<feature type="non-terminal residue" evidence="4">
    <location>
        <position position="1"/>
    </location>
</feature>
<name>A0A8S4Q534_OWEFU</name>
<protein>
    <recommendedName>
        <fullName evidence="3">EF-hand domain-containing protein</fullName>
    </recommendedName>
</protein>
<dbReference type="Pfam" id="PF13499">
    <property type="entry name" value="EF-hand_7"/>
    <property type="match status" value="1"/>
</dbReference>
<dbReference type="PROSITE" id="PS00018">
    <property type="entry name" value="EF_HAND_1"/>
    <property type="match status" value="1"/>
</dbReference>
<evidence type="ECO:0000256" key="1">
    <source>
        <dbReference type="ARBA" id="ARBA00022837"/>
    </source>
</evidence>
<dbReference type="PROSITE" id="PS50222">
    <property type="entry name" value="EF_HAND_2"/>
    <property type="match status" value="1"/>
</dbReference>